<feature type="transmembrane region" description="Helical" evidence="7">
    <location>
        <begin position="209"/>
        <end position="230"/>
    </location>
</feature>
<evidence type="ECO:0000256" key="1">
    <source>
        <dbReference type="ARBA" id="ARBA00004651"/>
    </source>
</evidence>
<dbReference type="SUPFAM" id="SSF55729">
    <property type="entry name" value="Acyl-CoA N-acyltransferases (Nat)"/>
    <property type="match status" value="1"/>
</dbReference>
<comment type="caution">
    <text evidence="9">The sequence shown here is derived from an EMBL/GenBank/DDBJ whole genome shotgun (WGS) entry which is preliminary data.</text>
</comment>
<gene>
    <name evidence="9" type="ORF">GCM10009754_51390</name>
</gene>
<dbReference type="RefSeq" id="WP_344423898.1">
    <property type="nucleotide sequence ID" value="NZ_BAAANN010000021.1"/>
</dbReference>
<evidence type="ECO:0000256" key="4">
    <source>
        <dbReference type="ARBA" id="ARBA00022989"/>
    </source>
</evidence>
<keyword evidence="4 7" id="KW-1133">Transmembrane helix</keyword>
<feature type="transmembrane region" description="Helical" evidence="7">
    <location>
        <begin position="176"/>
        <end position="194"/>
    </location>
</feature>
<evidence type="ECO:0000259" key="8">
    <source>
        <dbReference type="Pfam" id="PF09924"/>
    </source>
</evidence>
<dbReference type="PANTHER" id="PTHR34697:SF2">
    <property type="entry name" value="PHOSPHATIDYLGLYCEROL LYSYLTRANSFERASE"/>
    <property type="match status" value="1"/>
</dbReference>
<dbReference type="Proteomes" id="UP001501116">
    <property type="component" value="Unassembled WGS sequence"/>
</dbReference>
<feature type="region of interest" description="Disordered" evidence="6">
    <location>
        <begin position="688"/>
        <end position="751"/>
    </location>
</feature>
<dbReference type="Pfam" id="PF09924">
    <property type="entry name" value="LPG_synthase_C"/>
    <property type="match status" value="1"/>
</dbReference>
<organism evidence="9 10">
    <name type="scientific">Amycolatopsis minnesotensis</name>
    <dbReference type="NCBI Taxonomy" id="337894"/>
    <lineage>
        <taxon>Bacteria</taxon>
        <taxon>Bacillati</taxon>
        <taxon>Actinomycetota</taxon>
        <taxon>Actinomycetes</taxon>
        <taxon>Pseudonocardiales</taxon>
        <taxon>Pseudonocardiaceae</taxon>
        <taxon>Amycolatopsis</taxon>
    </lineage>
</organism>
<feature type="compositionally biased region" description="Basic residues" evidence="6">
    <location>
        <begin position="733"/>
        <end position="751"/>
    </location>
</feature>
<keyword evidence="5 7" id="KW-0472">Membrane</keyword>
<proteinExistence type="predicted"/>
<reference evidence="9 10" key="1">
    <citation type="journal article" date="2019" name="Int. J. Syst. Evol. Microbiol.">
        <title>The Global Catalogue of Microorganisms (GCM) 10K type strain sequencing project: providing services to taxonomists for standard genome sequencing and annotation.</title>
        <authorList>
            <consortium name="The Broad Institute Genomics Platform"/>
            <consortium name="The Broad Institute Genome Sequencing Center for Infectious Disease"/>
            <person name="Wu L."/>
            <person name="Ma J."/>
        </authorList>
    </citation>
    <scope>NUCLEOTIDE SEQUENCE [LARGE SCALE GENOMIC DNA]</scope>
    <source>
        <strain evidence="9 10">JCM 14545</strain>
    </source>
</reference>
<dbReference type="EMBL" id="BAAANN010000021">
    <property type="protein sequence ID" value="GAA1971044.1"/>
    <property type="molecule type" value="Genomic_DNA"/>
</dbReference>
<evidence type="ECO:0000256" key="6">
    <source>
        <dbReference type="SAM" id="MobiDB-lite"/>
    </source>
</evidence>
<feature type="transmembrane region" description="Helical" evidence="7">
    <location>
        <begin position="153"/>
        <end position="170"/>
    </location>
</feature>
<evidence type="ECO:0000256" key="5">
    <source>
        <dbReference type="ARBA" id="ARBA00023136"/>
    </source>
</evidence>
<feature type="transmembrane region" description="Helical" evidence="7">
    <location>
        <begin position="128"/>
        <end position="146"/>
    </location>
</feature>
<evidence type="ECO:0000313" key="10">
    <source>
        <dbReference type="Proteomes" id="UP001501116"/>
    </source>
</evidence>
<accession>A0ABN2RLH4</accession>
<dbReference type="InterPro" id="IPR024320">
    <property type="entry name" value="LPG_synthase_C"/>
</dbReference>
<sequence>MLLVRRVPFTAAVTFAMLVVAVVSGALWSDAQDASWFSHFGYGLPPLEEGRWWTLFTGPMFAVIPVFYLPMAGGFALLVGFTEWRLGTRRTMAVTIVGQLVSVLGAALFLAVFQGFGWDWADAAGVRVDAGFSGGALVAIAVVSAAVRSPWRLRIRAALCVYVAVSIIYIGTLADLVHFIAVALALPLSGVLVGKRRARRTGAPNKREWRLLAISGLVLVTIAQAVMGLVPRTGPFGPSDVASMSFVEVAILAVGVALIVNWMRRGSRVAWRWAIAVTVASVLAGVVAASLIVLDALGGNPDWTVGVPLFVADSLLWTAELVVLVAARRAFRVHSRRHPLRPGRQHGTTDPAVATRLLGEHGGGSLSWMTTWPENSHFGTADGRSYVAYRKHARVAIGVGDPVAPHGDKARAVHEFVDMCDDTGMVPCLFSVSAETAVIARQLGWQLAQVAEDTLLDLDTLEFRGKKWQDVRSSINRARKEDIEFRLVTLAEQPRSLIAQVRRISDEWVGDKGMPEMGFTLGGVEEALDPRTRVGIAIDADGEVHGVTSWMPVYTGDGKIEGWTLDVMRRRADGFRPVMEFLIASSCLAFQSEGARFVSLSGAPLAKSHREARTPAVEQVMDSLGAMLEPYYGFRSLHAFKAKFMPRYEPLYLAFRDEADLPRIGIALGKAYLPDTGLLDLARCMKSRRHPPRTPAPVAVPQPRGLDLTPDASAVPAPDRPLSPAKLVATSEKRRRRLEFDRRKHSRSAVA</sequence>
<comment type="subcellular location">
    <subcellularLocation>
        <location evidence="1">Cell membrane</location>
        <topology evidence="1">Multi-pass membrane protein</topology>
    </subcellularLocation>
</comment>
<dbReference type="InterPro" id="IPR051211">
    <property type="entry name" value="PG_lysyltransferase"/>
</dbReference>
<protein>
    <submittedName>
        <fullName evidence="9">DUF2156 domain-containing protein</fullName>
    </submittedName>
</protein>
<keyword evidence="10" id="KW-1185">Reference proteome</keyword>
<keyword evidence="2" id="KW-1003">Cell membrane</keyword>
<feature type="domain" description="Phosphatidylglycerol lysyltransferase C-terminal" evidence="8">
    <location>
        <begin position="356"/>
        <end position="655"/>
    </location>
</feature>
<name>A0ABN2RLH4_9PSEU</name>
<dbReference type="PANTHER" id="PTHR34697">
    <property type="entry name" value="PHOSPHATIDYLGLYCEROL LYSYLTRANSFERASE"/>
    <property type="match status" value="1"/>
</dbReference>
<feature type="transmembrane region" description="Helical" evidence="7">
    <location>
        <begin position="7"/>
        <end position="28"/>
    </location>
</feature>
<evidence type="ECO:0000256" key="2">
    <source>
        <dbReference type="ARBA" id="ARBA00022475"/>
    </source>
</evidence>
<feature type="transmembrane region" description="Helical" evidence="7">
    <location>
        <begin position="273"/>
        <end position="294"/>
    </location>
</feature>
<evidence type="ECO:0000256" key="3">
    <source>
        <dbReference type="ARBA" id="ARBA00022692"/>
    </source>
</evidence>
<feature type="transmembrane region" description="Helical" evidence="7">
    <location>
        <begin position="93"/>
        <end position="116"/>
    </location>
</feature>
<feature type="transmembrane region" description="Helical" evidence="7">
    <location>
        <begin position="306"/>
        <end position="327"/>
    </location>
</feature>
<feature type="transmembrane region" description="Helical" evidence="7">
    <location>
        <begin position="60"/>
        <end position="81"/>
    </location>
</feature>
<keyword evidence="3 7" id="KW-0812">Transmembrane</keyword>
<feature type="transmembrane region" description="Helical" evidence="7">
    <location>
        <begin position="242"/>
        <end position="261"/>
    </location>
</feature>
<evidence type="ECO:0000313" key="9">
    <source>
        <dbReference type="EMBL" id="GAA1971044.1"/>
    </source>
</evidence>
<dbReference type="InterPro" id="IPR016181">
    <property type="entry name" value="Acyl_CoA_acyltransferase"/>
</dbReference>
<evidence type="ECO:0000256" key="7">
    <source>
        <dbReference type="SAM" id="Phobius"/>
    </source>
</evidence>